<dbReference type="EMBL" id="HBIV01035998">
    <property type="protein sequence ID" value="CAE0673954.1"/>
    <property type="molecule type" value="Transcribed_RNA"/>
</dbReference>
<evidence type="ECO:0000313" key="2">
    <source>
        <dbReference type="EMBL" id="CAE0673954.1"/>
    </source>
</evidence>
<dbReference type="PANTHER" id="PTHR33129">
    <property type="entry name" value="PROTEIN KINASE DOMAIN-CONTAINING PROTEIN-RELATED"/>
    <property type="match status" value="1"/>
</dbReference>
<name>A0A6V3R1E0_9EUKA</name>
<sequence length="538" mass="61659">MDDYKFDEAKFFELASESSKLAENVSKKLTIELKADKYIVKQDSFVKFLHCLHEAEESDGVLEVGVPILAKEGYPSRMLVRDTVKDHIEDTLKHLDRGKRVVHYGTPGYGKSMTGVLVVKKKMGKKLIVIQQGKTWYFVPKDFPGTCVVKSMFPETMKAYAIAQAGASGGETRPIFHLIDPQGHHTVPVIVFGGIAEQLATVSPNTLLLNNDLRLWEKQYGRRIRKVEPHWENEDMKKCYEKCYKSLFALDEYEKRLHFWGNNPRNVFGEMDLVRNALEPAITDLRPADVKQYLEEEGLLRGTGEKYAKSYIVHWLYDRKSEKTLKKIASPYVMQRLFEKANAHELKDLKAFGKKLVAGAARGDLPSIVAADWLERQVFDFFIEKKLDMSTCQKLRTQHALEPADGLSMKGIKRFKNKKFSDVDFEQDYLYVPDWRTLESIDAFFLHDGILYALQVTFAEEHKIKNAGVVRLLKAASKRLSKDLKYYFIFVVPNATRNGRDIIKGYKAQAYVTSKGGELKTYPKAEIAQLLFPFPIQV</sequence>
<gene>
    <name evidence="1" type="ORF">LGLO00237_LOCUS25685</name>
    <name evidence="2" type="ORF">LGLO00237_LOCUS25690</name>
</gene>
<reference evidence="1" key="1">
    <citation type="submission" date="2021-01" db="EMBL/GenBank/DDBJ databases">
        <authorList>
            <person name="Corre E."/>
            <person name="Pelletier E."/>
            <person name="Niang G."/>
            <person name="Scheremetjew M."/>
            <person name="Finn R."/>
            <person name="Kale V."/>
            <person name="Holt S."/>
            <person name="Cochrane G."/>
            <person name="Meng A."/>
            <person name="Brown T."/>
            <person name="Cohen L."/>
        </authorList>
    </citation>
    <scope>NUCLEOTIDE SEQUENCE</scope>
    <source>
        <strain evidence="1">CCCM811</strain>
    </source>
</reference>
<proteinExistence type="predicted"/>
<dbReference type="InterPro" id="IPR052980">
    <property type="entry name" value="Crinkler_effector"/>
</dbReference>
<protein>
    <submittedName>
        <fullName evidence="1">Uncharacterized protein</fullName>
    </submittedName>
</protein>
<evidence type="ECO:0000313" key="1">
    <source>
        <dbReference type="EMBL" id="CAE0673949.1"/>
    </source>
</evidence>
<dbReference type="AlphaFoldDB" id="A0A6V3R1E0"/>
<accession>A0A6V3R1E0</accession>
<dbReference type="EMBL" id="HBIV01035992">
    <property type="protein sequence ID" value="CAE0673949.1"/>
    <property type="molecule type" value="Transcribed_RNA"/>
</dbReference>
<organism evidence="1">
    <name type="scientific">Lotharella globosa</name>
    <dbReference type="NCBI Taxonomy" id="91324"/>
    <lineage>
        <taxon>Eukaryota</taxon>
        <taxon>Sar</taxon>
        <taxon>Rhizaria</taxon>
        <taxon>Cercozoa</taxon>
        <taxon>Chlorarachniophyceae</taxon>
        <taxon>Lotharella</taxon>
    </lineage>
</organism>
<dbReference type="PANTHER" id="PTHR33129:SF1">
    <property type="entry name" value="ATP-BINDING PROTEIN"/>
    <property type="match status" value="1"/>
</dbReference>